<evidence type="ECO:0000256" key="1">
    <source>
        <dbReference type="SAM" id="Phobius"/>
    </source>
</evidence>
<gene>
    <name evidence="2" type="ORF">ACFSQJ_16975</name>
</gene>
<dbReference type="EMBL" id="JBHULB010000080">
    <property type="protein sequence ID" value="MFD2588626.1"/>
    <property type="molecule type" value="Genomic_DNA"/>
</dbReference>
<sequence>MKSTLSDKLQFTKTSLQKNSGPLLIILLFVVLGIFLVYLGLRTETTFLWIFGAVFGALPLLGILFTIPSSFLYYYEQAQTKKYGTYGSANIIEKEEKDVSYIDKVGNRRVNVKAFQYFLTYAFEHNGQSFQNTFLVAGKNCFDALEIGQEIPIQFLRNNPKKSTIRRRKLANELGLPIEDCR</sequence>
<dbReference type="RefSeq" id="WP_377768119.1">
    <property type="nucleotide sequence ID" value="NZ_JBHULB010000080.1"/>
</dbReference>
<keyword evidence="3" id="KW-1185">Reference proteome</keyword>
<proteinExistence type="predicted"/>
<reference evidence="3" key="1">
    <citation type="journal article" date="2019" name="Int. J. Syst. Evol. Microbiol.">
        <title>The Global Catalogue of Microorganisms (GCM) 10K type strain sequencing project: providing services to taxonomists for standard genome sequencing and annotation.</title>
        <authorList>
            <consortium name="The Broad Institute Genomics Platform"/>
            <consortium name="The Broad Institute Genome Sequencing Center for Infectious Disease"/>
            <person name="Wu L."/>
            <person name="Ma J."/>
        </authorList>
    </citation>
    <scope>NUCLEOTIDE SEQUENCE [LARGE SCALE GENOMIC DNA]</scope>
    <source>
        <strain evidence="3">KCTC 52368</strain>
    </source>
</reference>
<keyword evidence="1" id="KW-1133">Transmembrane helix</keyword>
<organism evidence="2 3">
    <name type="scientific">Croceitalea marina</name>
    <dbReference type="NCBI Taxonomy" id="1775166"/>
    <lineage>
        <taxon>Bacteria</taxon>
        <taxon>Pseudomonadati</taxon>
        <taxon>Bacteroidota</taxon>
        <taxon>Flavobacteriia</taxon>
        <taxon>Flavobacteriales</taxon>
        <taxon>Flavobacteriaceae</taxon>
        <taxon>Croceitalea</taxon>
    </lineage>
</organism>
<evidence type="ECO:0008006" key="4">
    <source>
        <dbReference type="Google" id="ProtNLM"/>
    </source>
</evidence>
<accession>A0ABW5N0M1</accession>
<keyword evidence="1" id="KW-0472">Membrane</keyword>
<name>A0ABW5N0M1_9FLAO</name>
<feature type="transmembrane region" description="Helical" evidence="1">
    <location>
        <begin position="21"/>
        <end position="41"/>
    </location>
</feature>
<evidence type="ECO:0000313" key="3">
    <source>
        <dbReference type="Proteomes" id="UP001597526"/>
    </source>
</evidence>
<keyword evidence="1" id="KW-0812">Transmembrane</keyword>
<dbReference type="Proteomes" id="UP001597526">
    <property type="component" value="Unassembled WGS sequence"/>
</dbReference>
<comment type="caution">
    <text evidence="2">The sequence shown here is derived from an EMBL/GenBank/DDBJ whole genome shotgun (WGS) entry which is preliminary data.</text>
</comment>
<protein>
    <recommendedName>
        <fullName evidence="4">YcxB-like protein domain-containing protein</fullName>
    </recommendedName>
</protein>
<feature type="transmembrane region" description="Helical" evidence="1">
    <location>
        <begin position="47"/>
        <end position="75"/>
    </location>
</feature>
<evidence type="ECO:0000313" key="2">
    <source>
        <dbReference type="EMBL" id="MFD2588626.1"/>
    </source>
</evidence>